<dbReference type="OrthoDB" id="1824311at2"/>
<sequence>MGDFNKQKYDNQYAKENYDRCIFNVPKGQKAVIEAHWKKLGYKSLNAYVNDLITKDMTTRK</sequence>
<name>A0A0J9EN38_9FIRM</name>
<dbReference type="PATRIC" id="fig|742734.4.peg.4038"/>
<dbReference type="AlphaFoldDB" id="A0A0J9EN38"/>
<gene>
    <name evidence="1" type="ORF">HMPREF9470_03768</name>
</gene>
<proteinExistence type="predicted"/>
<dbReference type="RefSeq" id="WP_048930481.1">
    <property type="nucleotide sequence ID" value="NZ_KQ235880.1"/>
</dbReference>
<evidence type="ECO:0000313" key="1">
    <source>
        <dbReference type="EMBL" id="KMW17115.1"/>
    </source>
</evidence>
<accession>A0A0J9EN38</accession>
<organism evidence="1 2">
    <name type="scientific">[Clostridium] citroniae WAL-19142</name>
    <dbReference type="NCBI Taxonomy" id="742734"/>
    <lineage>
        <taxon>Bacteria</taxon>
        <taxon>Bacillati</taxon>
        <taxon>Bacillota</taxon>
        <taxon>Clostridia</taxon>
        <taxon>Lachnospirales</taxon>
        <taxon>Lachnospiraceae</taxon>
        <taxon>Enterocloster</taxon>
    </lineage>
</organism>
<protein>
    <submittedName>
        <fullName evidence="1">Uncharacterized protein</fullName>
    </submittedName>
</protein>
<reference evidence="1 2" key="1">
    <citation type="submission" date="2011-04" db="EMBL/GenBank/DDBJ databases">
        <title>The Genome Sequence of Clostridium citroniae WAL-19142.</title>
        <authorList>
            <consortium name="The Broad Institute Genome Sequencing Platform"/>
            <person name="Earl A."/>
            <person name="Ward D."/>
            <person name="Feldgarden M."/>
            <person name="Gevers D."/>
            <person name="Warren Y.A."/>
            <person name="Tyrrell K.L."/>
            <person name="Citron D.M."/>
            <person name="Goldstein E.J."/>
            <person name="Daigneault M."/>
            <person name="Allen-Vercoe E."/>
            <person name="Young S.K."/>
            <person name="Zeng Q."/>
            <person name="Gargeya S."/>
            <person name="Fitzgerald M."/>
            <person name="Haas B."/>
            <person name="Abouelleil A."/>
            <person name="Alvarado L."/>
            <person name="Arachchi H.M."/>
            <person name="Berlin A."/>
            <person name="Brown A."/>
            <person name="Chapman S.B."/>
            <person name="Chen Z."/>
            <person name="Dunbar C."/>
            <person name="Freedman E."/>
            <person name="Gearin G."/>
            <person name="Gellesch M."/>
            <person name="Goldberg J."/>
            <person name="Griggs A."/>
            <person name="Gujja S."/>
            <person name="Heilman E.R."/>
            <person name="Heiman D."/>
            <person name="Howarth C."/>
            <person name="Larson L."/>
            <person name="Lui A."/>
            <person name="MacDonald P.J."/>
            <person name="Mehta T."/>
            <person name="Montmayeur A."/>
            <person name="Murphy C."/>
            <person name="Neiman D."/>
            <person name="Pearson M."/>
            <person name="Priest M."/>
            <person name="Roberts A."/>
            <person name="Saif S."/>
            <person name="Shea T."/>
            <person name="Shenoy N."/>
            <person name="Sisk P."/>
            <person name="Stolte C."/>
            <person name="Sykes S."/>
            <person name="White J."/>
            <person name="Yandava C."/>
            <person name="Wortman J."/>
            <person name="Nusbaum C."/>
            <person name="Birren B."/>
        </authorList>
    </citation>
    <scope>NUCLEOTIDE SEQUENCE [LARGE SCALE GENOMIC DNA]</scope>
    <source>
        <strain evidence="1 2">WAL-19142</strain>
    </source>
</reference>
<dbReference type="EMBL" id="ADLK01000028">
    <property type="protein sequence ID" value="KMW17115.1"/>
    <property type="molecule type" value="Genomic_DNA"/>
</dbReference>
<comment type="caution">
    <text evidence="1">The sequence shown here is derived from an EMBL/GenBank/DDBJ whole genome shotgun (WGS) entry which is preliminary data.</text>
</comment>
<evidence type="ECO:0000313" key="2">
    <source>
        <dbReference type="Proteomes" id="UP000037392"/>
    </source>
</evidence>
<dbReference type="GeneID" id="93162670"/>
<dbReference type="Proteomes" id="UP000037392">
    <property type="component" value="Unassembled WGS sequence"/>
</dbReference>